<gene>
    <name evidence="1" type="ORF">E5357_17145</name>
</gene>
<dbReference type="EMBL" id="SRZB01000082">
    <property type="protein sequence ID" value="TGX96160.1"/>
    <property type="molecule type" value="Genomic_DNA"/>
</dbReference>
<protein>
    <submittedName>
        <fullName evidence="1">Uncharacterized protein</fullName>
    </submittedName>
</protein>
<comment type="caution">
    <text evidence="1">The sequence shown here is derived from an EMBL/GenBank/DDBJ whole genome shotgun (WGS) entry which is preliminary data.</text>
</comment>
<evidence type="ECO:0000313" key="1">
    <source>
        <dbReference type="EMBL" id="TGX96160.1"/>
    </source>
</evidence>
<keyword evidence="2" id="KW-1185">Reference proteome</keyword>
<sequence length="97" mass="11179">MKKSTVKDEFVLKCLLIWRYYRDSTRRNLAAAKAYTIYRSTKKDGGFIRLKIVKGAKKTAFLDNKVKKGKTYYYKVVVKTKKGYSATKAAKGAKVKR</sequence>
<organism evidence="1 2">
    <name type="scientific">Hominisplanchenecus murintestinalis</name>
    <dbReference type="NCBI Taxonomy" id="2941517"/>
    <lineage>
        <taxon>Bacteria</taxon>
        <taxon>Bacillati</taxon>
        <taxon>Bacillota</taxon>
        <taxon>Clostridia</taxon>
        <taxon>Lachnospirales</taxon>
        <taxon>Lachnospiraceae</taxon>
        <taxon>Hominisplanchenecus</taxon>
    </lineage>
</organism>
<accession>A0AC61QUY7</accession>
<name>A0AC61QUY7_9FIRM</name>
<evidence type="ECO:0000313" key="2">
    <source>
        <dbReference type="Proteomes" id="UP000307720"/>
    </source>
</evidence>
<reference evidence="1" key="1">
    <citation type="submission" date="2019-04" db="EMBL/GenBank/DDBJ databases">
        <title>Microbes associate with the intestines of laboratory mice.</title>
        <authorList>
            <person name="Navarre W."/>
            <person name="Wong E."/>
            <person name="Huang K."/>
            <person name="Tropini C."/>
            <person name="Ng K."/>
            <person name="Yu B."/>
        </authorList>
    </citation>
    <scope>NUCLEOTIDE SEQUENCE</scope>
    <source>
        <strain evidence="1">NM72_1-8</strain>
    </source>
</reference>
<proteinExistence type="predicted"/>
<dbReference type="Proteomes" id="UP000307720">
    <property type="component" value="Unassembled WGS sequence"/>
</dbReference>